<accession>A0A8J5S040</accession>
<evidence type="ECO:0000313" key="3">
    <source>
        <dbReference type="EMBL" id="KAG8055553.1"/>
    </source>
</evidence>
<keyword evidence="2" id="KW-0732">Signal</keyword>
<feature type="signal peptide" evidence="2">
    <location>
        <begin position="1"/>
        <end position="37"/>
    </location>
</feature>
<keyword evidence="4" id="KW-1185">Reference proteome</keyword>
<proteinExistence type="predicted"/>
<organism evidence="3 4">
    <name type="scientific">Zizania palustris</name>
    <name type="common">Northern wild rice</name>
    <dbReference type="NCBI Taxonomy" id="103762"/>
    <lineage>
        <taxon>Eukaryota</taxon>
        <taxon>Viridiplantae</taxon>
        <taxon>Streptophyta</taxon>
        <taxon>Embryophyta</taxon>
        <taxon>Tracheophyta</taxon>
        <taxon>Spermatophyta</taxon>
        <taxon>Magnoliopsida</taxon>
        <taxon>Liliopsida</taxon>
        <taxon>Poales</taxon>
        <taxon>Poaceae</taxon>
        <taxon>BOP clade</taxon>
        <taxon>Oryzoideae</taxon>
        <taxon>Oryzeae</taxon>
        <taxon>Zizaniinae</taxon>
        <taxon>Zizania</taxon>
    </lineage>
</organism>
<reference evidence="3" key="2">
    <citation type="submission" date="2021-02" db="EMBL/GenBank/DDBJ databases">
        <authorList>
            <person name="Kimball J.A."/>
            <person name="Haas M.W."/>
            <person name="Macchietto M."/>
            <person name="Kono T."/>
            <person name="Duquette J."/>
            <person name="Shao M."/>
        </authorList>
    </citation>
    <scope>NUCLEOTIDE SEQUENCE</scope>
    <source>
        <tissue evidence="3">Fresh leaf tissue</tissue>
    </source>
</reference>
<name>A0A8J5S040_ZIZPA</name>
<evidence type="ECO:0000256" key="2">
    <source>
        <dbReference type="SAM" id="SignalP"/>
    </source>
</evidence>
<dbReference type="EMBL" id="JAAALK010000288">
    <property type="protein sequence ID" value="KAG8055553.1"/>
    <property type="molecule type" value="Genomic_DNA"/>
</dbReference>
<dbReference type="Proteomes" id="UP000729402">
    <property type="component" value="Unassembled WGS sequence"/>
</dbReference>
<protein>
    <submittedName>
        <fullName evidence="3">Uncharacterized protein</fullName>
    </submittedName>
</protein>
<dbReference type="AlphaFoldDB" id="A0A8J5S040"/>
<comment type="caution">
    <text evidence="3">The sequence shown here is derived from an EMBL/GenBank/DDBJ whole genome shotgun (WGS) entry which is preliminary data.</text>
</comment>
<sequence>MALVVAGLGCKRERAVRPRLGRPLLALCCLLLGLCQARVSPGMEEGRVVYFEVGVAAAVRRVSSPAAGDGGDASTLPLPPPSGSGGMRMERLLRSVPSPGVGH</sequence>
<reference evidence="3" key="1">
    <citation type="journal article" date="2021" name="bioRxiv">
        <title>Whole Genome Assembly and Annotation of Northern Wild Rice, Zizania palustris L., Supports a Whole Genome Duplication in the Zizania Genus.</title>
        <authorList>
            <person name="Haas M."/>
            <person name="Kono T."/>
            <person name="Macchietto M."/>
            <person name="Millas R."/>
            <person name="McGilp L."/>
            <person name="Shao M."/>
            <person name="Duquette J."/>
            <person name="Hirsch C.N."/>
            <person name="Kimball J."/>
        </authorList>
    </citation>
    <scope>NUCLEOTIDE SEQUENCE</scope>
    <source>
        <tissue evidence="3">Fresh leaf tissue</tissue>
    </source>
</reference>
<feature type="chain" id="PRO_5035267351" evidence="2">
    <location>
        <begin position="38"/>
        <end position="103"/>
    </location>
</feature>
<evidence type="ECO:0000313" key="4">
    <source>
        <dbReference type="Proteomes" id="UP000729402"/>
    </source>
</evidence>
<evidence type="ECO:0000256" key="1">
    <source>
        <dbReference type="SAM" id="MobiDB-lite"/>
    </source>
</evidence>
<feature type="region of interest" description="Disordered" evidence="1">
    <location>
        <begin position="64"/>
        <end position="103"/>
    </location>
</feature>
<gene>
    <name evidence="3" type="ORF">GUJ93_ZPchr0001g32860</name>
</gene>